<dbReference type="EMBL" id="CM055100">
    <property type="protein sequence ID" value="KAJ7545114.1"/>
    <property type="molecule type" value="Genomic_DNA"/>
</dbReference>
<organism evidence="1 2">
    <name type="scientific">Diphasiastrum complanatum</name>
    <name type="common">Issler's clubmoss</name>
    <name type="synonym">Lycopodium complanatum</name>
    <dbReference type="NCBI Taxonomy" id="34168"/>
    <lineage>
        <taxon>Eukaryota</taxon>
        <taxon>Viridiplantae</taxon>
        <taxon>Streptophyta</taxon>
        <taxon>Embryophyta</taxon>
        <taxon>Tracheophyta</taxon>
        <taxon>Lycopodiopsida</taxon>
        <taxon>Lycopodiales</taxon>
        <taxon>Lycopodiaceae</taxon>
        <taxon>Lycopodioideae</taxon>
        <taxon>Diphasiastrum</taxon>
    </lineage>
</organism>
<comment type="caution">
    <text evidence="1">The sequence shown here is derived from an EMBL/GenBank/DDBJ whole genome shotgun (WGS) entry which is preliminary data.</text>
</comment>
<dbReference type="Proteomes" id="UP001162992">
    <property type="component" value="Chromosome 9"/>
</dbReference>
<reference evidence="2" key="1">
    <citation type="journal article" date="2024" name="Proc. Natl. Acad. Sci. U.S.A.">
        <title>Extraordinary preservation of gene collinearity over three hundred million years revealed in homosporous lycophytes.</title>
        <authorList>
            <person name="Li C."/>
            <person name="Wickell D."/>
            <person name="Kuo L.Y."/>
            <person name="Chen X."/>
            <person name="Nie B."/>
            <person name="Liao X."/>
            <person name="Peng D."/>
            <person name="Ji J."/>
            <person name="Jenkins J."/>
            <person name="Williams M."/>
            <person name="Shu S."/>
            <person name="Plott C."/>
            <person name="Barry K."/>
            <person name="Rajasekar S."/>
            <person name="Grimwood J."/>
            <person name="Han X."/>
            <person name="Sun S."/>
            <person name="Hou Z."/>
            <person name="He W."/>
            <person name="Dai G."/>
            <person name="Sun C."/>
            <person name="Schmutz J."/>
            <person name="Leebens-Mack J.H."/>
            <person name="Li F.W."/>
            <person name="Wang L."/>
        </authorList>
    </citation>
    <scope>NUCLEOTIDE SEQUENCE [LARGE SCALE GENOMIC DNA]</scope>
    <source>
        <strain evidence="2">cv. PW_Plant_1</strain>
    </source>
</reference>
<name>A0ACC2CSR6_DIPCM</name>
<evidence type="ECO:0000313" key="2">
    <source>
        <dbReference type="Proteomes" id="UP001162992"/>
    </source>
</evidence>
<accession>A0ACC2CSR6</accession>
<proteinExistence type="predicted"/>
<keyword evidence="2" id="KW-1185">Reference proteome</keyword>
<protein>
    <submittedName>
        <fullName evidence="1">Uncharacterized protein</fullName>
    </submittedName>
</protein>
<gene>
    <name evidence="1" type="ORF">O6H91_09G107700</name>
</gene>
<sequence length="680" mass="76150">MDGKDGQQDTYNCFYGASAKRKRACKLAALIRAAASSKRTKSETGRTVPTEELSKELLSQPQEEEGECSENESCSALNSSSRFLYYEKGEWLDFSVDAGVLLSESLQAGKSVADVFICGCMYLVNFVLMMQINTNTGYRRSIAWIDEKGKCFFPPLPFEGWSARPTDFLKENGTLETESFLVEVSEGLQLPLRIDQNTLMFKKKQNYIAESVSAGRDAPNVNSGITCADLAQQQSFQQVNEESDSDAESVVSCHLPQTRELIAEARESGVPPVRETCKYPRLDDKLVQLDEGDLRYVLIKNKFIEGLGILGKDASVKAIYHDSHTTPASKARLLAFHRQLEVTKQTRGNPNVHYAWHGTSKEGVCGIVLHGFGQPMKPNNGAAFGIGVYLAPEDYSHVSAIYSDYDENGEQHAVLCKVITGNTEPVQYGSEQYHPSSEDYDTGVDNLLKPKRYIVWSTHMNTNILPLYVVNFKLSPEWHELLLALRGKLTTLGHSTPNANDVCDQLCLQPKQVLQEQDSSMSQTKPQSISFPLLLSILKSNLPEPDILFLRRQYLSYKAQRISKLQLSTAFRRVVGDEKLSRAIMSMKKQVGRARSLEADRSVLQIRSPAPSCETSEVCYTNQSYATSRLYTTYTAWQRQVRSKLLRCHYAMVGIRARALLVAVNNSTHTLCCDGQYYLI</sequence>
<evidence type="ECO:0000313" key="1">
    <source>
        <dbReference type="EMBL" id="KAJ7545114.1"/>
    </source>
</evidence>